<keyword evidence="3 7" id="KW-0812">Transmembrane</keyword>
<feature type="domain" description="Type IV secretion system coupling protein TraD DNA-binding" evidence="8">
    <location>
        <begin position="142"/>
        <end position="498"/>
    </location>
</feature>
<reference evidence="9 10" key="1">
    <citation type="submission" date="2018-06" db="EMBL/GenBank/DDBJ databases">
        <title>Genomic Encyclopedia of Archaeal and Bacterial Type Strains, Phase II (KMG-II): from individual species to whole genera.</title>
        <authorList>
            <person name="Goeker M."/>
        </authorList>
    </citation>
    <scope>NUCLEOTIDE SEQUENCE [LARGE SCALE GENOMIC DNA]</scope>
    <source>
        <strain evidence="9 10">DSM 21851</strain>
    </source>
</reference>
<gene>
    <name evidence="9" type="ORF">LX87_05529</name>
</gene>
<dbReference type="RefSeq" id="WP_111631525.1">
    <property type="nucleotide sequence ID" value="NZ_QLMC01000015.1"/>
</dbReference>
<evidence type="ECO:0000313" key="10">
    <source>
        <dbReference type="Proteomes" id="UP000248790"/>
    </source>
</evidence>
<evidence type="ECO:0000256" key="7">
    <source>
        <dbReference type="SAM" id="Phobius"/>
    </source>
</evidence>
<dbReference type="CDD" id="cd01127">
    <property type="entry name" value="TrwB_TraG_TraD_VirD4"/>
    <property type="match status" value="1"/>
</dbReference>
<dbReference type="InterPro" id="IPR027417">
    <property type="entry name" value="P-loop_NTPase"/>
</dbReference>
<proteinExistence type="predicted"/>
<sequence length="594" mass="64843">MLLTIVLALRVFSDVILPIGICMLLGTATAALIGGLHWIGLGVLVRPLIRALYPRQGDLYRQDILLNYLWFRIGAIYALLYGLIQVGLFPFVFWGGIAYGGYRLWQYLKDWHAAGADPEPQEDALPSFTLASHSGPIHLANPYRGIFVAGGAGSGKSKSIIEPIIQQAGAQHMAGIVYDFKFPTLAQQVAGSYGQSYVTPYYVNFTDLSRSHRINPIRAELLTSASFAREAAVTVLANLDYQASQARSFWIQSAEVLLTGAIWYLRQRHAEHCTLPHAVSLLLAGSPHDLIRTLSQDEQTRGIIASVSSGAASENQLAGVFATIQNYLSVLNSPEIYWVLSGDQVPLDLNEPGKAGILVLGNDPTLSGTFSPLLSLIVSVALKRMNQRGRVPSVVVLDEAPTLFIPNFQQIPATARDNGVTTVYAVQDIAQMEGTLGASVAEMIISNLSNQFFGRTTNPKTAERVSKLFGKYDQAFAGRSISNGQGTTYGQSENVQQRDRLEAATVMRFKPGEFAGLIAEGNVNEFRTGFVAGESQVQPIRPFAQVTQPEIEANYTAIQTQARKILQVWPEGEPNQWSTDPETRSDGLTLEDLL</sequence>
<comment type="subcellular location">
    <subcellularLocation>
        <location evidence="1">Cell membrane</location>
        <topology evidence="1">Multi-pass membrane protein</topology>
    </subcellularLocation>
</comment>
<evidence type="ECO:0000256" key="1">
    <source>
        <dbReference type="ARBA" id="ARBA00004651"/>
    </source>
</evidence>
<evidence type="ECO:0000313" key="9">
    <source>
        <dbReference type="EMBL" id="RAJ90050.1"/>
    </source>
</evidence>
<evidence type="ECO:0000259" key="8">
    <source>
        <dbReference type="Pfam" id="PF10412"/>
    </source>
</evidence>
<evidence type="ECO:0000256" key="5">
    <source>
        <dbReference type="ARBA" id="ARBA00023136"/>
    </source>
</evidence>
<keyword evidence="10" id="KW-1185">Reference proteome</keyword>
<dbReference type="InterPro" id="IPR019476">
    <property type="entry name" value="T4SS_TraD_DNA-bd"/>
</dbReference>
<dbReference type="Pfam" id="PF10412">
    <property type="entry name" value="TrwB_AAD_bind"/>
    <property type="match status" value="1"/>
</dbReference>
<keyword evidence="2" id="KW-1003">Cell membrane</keyword>
<dbReference type="GO" id="GO:0005886">
    <property type="term" value="C:plasma membrane"/>
    <property type="evidence" value="ECO:0007669"/>
    <property type="project" value="UniProtKB-SubCell"/>
</dbReference>
<dbReference type="PANTHER" id="PTHR37937">
    <property type="entry name" value="CONJUGATIVE TRANSFER: DNA TRANSPORT"/>
    <property type="match status" value="1"/>
</dbReference>
<feature type="transmembrane region" description="Helical" evidence="7">
    <location>
        <begin position="69"/>
        <end position="94"/>
    </location>
</feature>
<evidence type="ECO:0000256" key="2">
    <source>
        <dbReference type="ARBA" id="ARBA00022475"/>
    </source>
</evidence>
<protein>
    <submittedName>
        <fullName evidence="9">Type IV secretion system coupling TraD/TrwB family protein</fullName>
    </submittedName>
</protein>
<name>A0A327WH92_LARAB</name>
<feature type="transmembrane region" description="Helical" evidence="7">
    <location>
        <begin position="23"/>
        <end position="49"/>
    </location>
</feature>
<evidence type="ECO:0000256" key="4">
    <source>
        <dbReference type="ARBA" id="ARBA00022989"/>
    </source>
</evidence>
<dbReference type="InterPro" id="IPR051539">
    <property type="entry name" value="T4SS-coupling_protein"/>
</dbReference>
<dbReference type="OrthoDB" id="102453at2"/>
<dbReference type="PANTHER" id="PTHR37937:SF1">
    <property type="entry name" value="CONJUGATIVE TRANSFER: DNA TRANSPORT"/>
    <property type="match status" value="1"/>
</dbReference>
<comment type="caution">
    <text evidence="9">The sequence shown here is derived from an EMBL/GenBank/DDBJ whole genome shotgun (WGS) entry which is preliminary data.</text>
</comment>
<accession>A0A327WH92</accession>
<keyword evidence="5 7" id="KW-0472">Membrane</keyword>
<keyword evidence="4 7" id="KW-1133">Transmembrane helix</keyword>
<evidence type="ECO:0000256" key="3">
    <source>
        <dbReference type="ARBA" id="ARBA00022692"/>
    </source>
</evidence>
<dbReference type="SUPFAM" id="SSF52540">
    <property type="entry name" value="P-loop containing nucleoside triphosphate hydrolases"/>
    <property type="match status" value="1"/>
</dbReference>
<evidence type="ECO:0000256" key="6">
    <source>
        <dbReference type="SAM" id="MobiDB-lite"/>
    </source>
</evidence>
<feature type="region of interest" description="Disordered" evidence="6">
    <location>
        <begin position="571"/>
        <end position="594"/>
    </location>
</feature>
<dbReference type="Gene3D" id="3.40.50.300">
    <property type="entry name" value="P-loop containing nucleotide triphosphate hydrolases"/>
    <property type="match status" value="1"/>
</dbReference>
<dbReference type="EMBL" id="QLMC01000015">
    <property type="protein sequence ID" value="RAJ90050.1"/>
    <property type="molecule type" value="Genomic_DNA"/>
</dbReference>
<dbReference type="Proteomes" id="UP000248790">
    <property type="component" value="Unassembled WGS sequence"/>
</dbReference>
<organism evidence="9 10">
    <name type="scientific">Larkinella arboricola</name>
    <dbReference type="NCBI Taxonomy" id="643671"/>
    <lineage>
        <taxon>Bacteria</taxon>
        <taxon>Pseudomonadati</taxon>
        <taxon>Bacteroidota</taxon>
        <taxon>Cytophagia</taxon>
        <taxon>Cytophagales</taxon>
        <taxon>Spirosomataceae</taxon>
        <taxon>Larkinella</taxon>
    </lineage>
</organism>
<dbReference type="AlphaFoldDB" id="A0A327WH92"/>